<evidence type="ECO:0000313" key="8">
    <source>
        <dbReference type="EMBL" id="KAA8580668.1"/>
    </source>
</evidence>
<keyword evidence="4" id="KW-0433">Leucine-rich repeat</keyword>
<comment type="similarity">
    <text evidence="2">Belongs to the PRAME family. LRRC14 subfamily.</text>
</comment>
<evidence type="ECO:0000256" key="2">
    <source>
        <dbReference type="ARBA" id="ARBA00009552"/>
    </source>
</evidence>
<feature type="region of interest" description="Disordered" evidence="7">
    <location>
        <begin position="136"/>
        <end position="189"/>
    </location>
</feature>
<gene>
    <name evidence="8" type="ORF">FQN60_013626</name>
</gene>
<proteinExistence type="inferred from homology"/>
<evidence type="ECO:0000256" key="3">
    <source>
        <dbReference type="ARBA" id="ARBA00022490"/>
    </source>
</evidence>
<keyword evidence="5" id="KW-0677">Repeat</keyword>
<sequence>MVLSLVSICAKEVVSDHSSSPCWLRWVPRELYRPLLEASFASCRPLAVGELVQRWPERTLRVGRRRKQGQSGPNRLCIQALLLAVVRGLSDKRCALHLLDLCGLQGDEGGMGDPMGGWSLTVALCTMVVQARAGAQRTQRERKRFSALERETDVKRERGQRKRGKETNGDDETNTNNKELGGNDRERMGSHGILGEEQLIKGVRRRMEIERKREIAMTGLGGSSRNETEEKDVNSDVLVHVRADLFVNARSWERVRGALSSMGPLKLQCRYLRVEEISVSNIRTLLGMLPRQGLLGIDVRYSSLGLAGLAELLPLLATFPALNSLRLHYCNLDFRGDQPGQEEALRDLSQGLTQLRELRRLSLTALRLPGQLRVLLSSLPQPLEILELPYLSLSPADLAYLSCSHHASTLQQLDLSENHLDENTLTSIRRLLSQASSSLQHLTLSGCGFTDSLLGLLLPTLGGCRALKSLALALNPLSIAGLMDLVRMAVRMPSLRQLLYPNPLEDYQPGLPDLPTSAQLLDWPLDEITDINITSSQLNRVLIESGRTDLFLTCDLLNYDKDLIHNSSQESALSWRLFQMSRGSCSSESQLSSSGNNHCSASSAARSMSMSMSKVTELTYCWKKTDGEDILDAKSGTSGLSPPATVEGTTSTDVTDDKWPELAITASVWTRSHSTTEPTDVPANTNMAFPGLKQQHCTCIKH</sequence>
<dbReference type="Gene3D" id="3.80.10.10">
    <property type="entry name" value="Ribonuclease Inhibitor"/>
    <property type="match status" value="1"/>
</dbReference>
<dbReference type="PANTHER" id="PTHR14224">
    <property type="entry name" value="SIMILAR TO PREFERENTIALLY EXPRESSED ANTIGEN IN MELANOMA-LIKE 3"/>
    <property type="match status" value="1"/>
</dbReference>
<dbReference type="EMBL" id="VOFY01000022">
    <property type="protein sequence ID" value="KAA8580668.1"/>
    <property type="molecule type" value="Genomic_DNA"/>
</dbReference>
<keyword evidence="9" id="KW-1185">Reference proteome</keyword>
<accession>A0A5J5CG52</accession>
<dbReference type="SUPFAM" id="SSF52047">
    <property type="entry name" value="RNI-like"/>
    <property type="match status" value="1"/>
</dbReference>
<evidence type="ECO:0000256" key="5">
    <source>
        <dbReference type="ARBA" id="ARBA00022737"/>
    </source>
</evidence>
<dbReference type="PANTHER" id="PTHR14224:SF9">
    <property type="entry name" value="LEUCINE-RICH REPEAT-CONTAINING PROTEIN 14"/>
    <property type="match status" value="1"/>
</dbReference>
<dbReference type="AlphaFoldDB" id="A0A5J5CG52"/>
<evidence type="ECO:0000256" key="6">
    <source>
        <dbReference type="ARBA" id="ARBA00067566"/>
    </source>
</evidence>
<organism evidence="8 9">
    <name type="scientific">Etheostoma spectabile</name>
    <name type="common">orangethroat darter</name>
    <dbReference type="NCBI Taxonomy" id="54343"/>
    <lineage>
        <taxon>Eukaryota</taxon>
        <taxon>Metazoa</taxon>
        <taxon>Chordata</taxon>
        <taxon>Craniata</taxon>
        <taxon>Vertebrata</taxon>
        <taxon>Euteleostomi</taxon>
        <taxon>Actinopterygii</taxon>
        <taxon>Neopterygii</taxon>
        <taxon>Teleostei</taxon>
        <taxon>Neoteleostei</taxon>
        <taxon>Acanthomorphata</taxon>
        <taxon>Eupercaria</taxon>
        <taxon>Perciformes</taxon>
        <taxon>Percoidei</taxon>
        <taxon>Percidae</taxon>
        <taxon>Etheostomatinae</taxon>
        <taxon>Etheostoma</taxon>
    </lineage>
</organism>
<dbReference type="GO" id="GO:0005737">
    <property type="term" value="C:cytoplasm"/>
    <property type="evidence" value="ECO:0007669"/>
    <property type="project" value="UniProtKB-SubCell"/>
</dbReference>
<dbReference type="InterPro" id="IPR032675">
    <property type="entry name" value="LRR_dom_sf"/>
</dbReference>
<keyword evidence="3" id="KW-0963">Cytoplasm</keyword>
<dbReference type="InterPro" id="IPR050694">
    <property type="entry name" value="LRRC14/PRAME"/>
</dbReference>
<evidence type="ECO:0000313" key="9">
    <source>
        <dbReference type="Proteomes" id="UP000327493"/>
    </source>
</evidence>
<feature type="region of interest" description="Disordered" evidence="7">
    <location>
        <begin position="633"/>
        <end position="656"/>
    </location>
</feature>
<comment type="caution">
    <text evidence="8">The sequence shown here is derived from an EMBL/GenBank/DDBJ whole genome shotgun (WGS) entry which is preliminary data.</text>
</comment>
<comment type="subcellular location">
    <subcellularLocation>
        <location evidence="1">Cytoplasm</location>
    </subcellularLocation>
</comment>
<reference evidence="8 9" key="1">
    <citation type="submission" date="2019-08" db="EMBL/GenBank/DDBJ databases">
        <title>A chromosome-level genome assembly, high-density linkage maps, and genome scans reveal the genomic architecture of hybrid incompatibilities underlying speciation via character displacement in darters (Percidae: Etheostominae).</title>
        <authorList>
            <person name="Moran R.L."/>
            <person name="Catchen J.M."/>
            <person name="Fuller R.C."/>
        </authorList>
    </citation>
    <scope>NUCLEOTIDE SEQUENCE [LARGE SCALE GENOMIC DNA]</scope>
    <source>
        <strain evidence="8">EspeVRDwgs_2016</strain>
        <tissue evidence="8">Muscle</tissue>
    </source>
</reference>
<name>A0A5J5CG52_9PERO</name>
<feature type="compositionally biased region" description="Basic and acidic residues" evidence="7">
    <location>
        <begin position="144"/>
        <end position="157"/>
    </location>
</feature>
<dbReference type="FunFam" id="3.80.10.10:FF:000313">
    <property type="entry name" value="Leucine rich repeat containing 14B"/>
    <property type="match status" value="1"/>
</dbReference>
<evidence type="ECO:0000256" key="4">
    <source>
        <dbReference type="ARBA" id="ARBA00022614"/>
    </source>
</evidence>
<evidence type="ECO:0000256" key="7">
    <source>
        <dbReference type="SAM" id="MobiDB-lite"/>
    </source>
</evidence>
<protein>
    <recommendedName>
        <fullName evidence="6">Leucine-rich repeat-containing protein 14B</fullName>
    </recommendedName>
</protein>
<evidence type="ECO:0000256" key="1">
    <source>
        <dbReference type="ARBA" id="ARBA00004496"/>
    </source>
</evidence>
<dbReference type="Proteomes" id="UP000327493">
    <property type="component" value="Chromosome 22"/>
</dbReference>